<keyword evidence="3" id="KW-1185">Reference proteome</keyword>
<evidence type="ECO:0000313" key="2">
    <source>
        <dbReference type="EMBL" id="PZX93652.1"/>
    </source>
</evidence>
<reference evidence="2 3" key="1">
    <citation type="submission" date="2018-06" db="EMBL/GenBank/DDBJ databases">
        <title>Flavobacterium sp IMCC34762, genome.</title>
        <authorList>
            <person name="Joung Y."/>
            <person name="Cho J."/>
            <person name="Song J."/>
        </authorList>
    </citation>
    <scope>NUCLEOTIDE SEQUENCE [LARGE SCALE GENOMIC DNA]</scope>
    <source>
        <strain evidence="2 3">IMCC34762</strain>
    </source>
</reference>
<keyword evidence="1" id="KW-0472">Membrane</keyword>
<gene>
    <name evidence="2" type="ORF">DOS84_09585</name>
</gene>
<comment type="caution">
    <text evidence="2">The sequence shown here is derived from an EMBL/GenBank/DDBJ whole genome shotgun (WGS) entry which is preliminary data.</text>
</comment>
<dbReference type="Proteomes" id="UP000249177">
    <property type="component" value="Unassembled WGS sequence"/>
</dbReference>
<organism evidence="2 3">
    <name type="scientific">Flavobacterium aquariorum</name>
    <dbReference type="NCBI Taxonomy" id="2217670"/>
    <lineage>
        <taxon>Bacteria</taxon>
        <taxon>Pseudomonadati</taxon>
        <taxon>Bacteroidota</taxon>
        <taxon>Flavobacteriia</taxon>
        <taxon>Flavobacteriales</taxon>
        <taxon>Flavobacteriaceae</taxon>
        <taxon>Flavobacterium</taxon>
    </lineage>
</organism>
<dbReference type="EMBL" id="QKXH01000005">
    <property type="protein sequence ID" value="PZX93652.1"/>
    <property type="molecule type" value="Genomic_DNA"/>
</dbReference>
<sequence length="233" mass="26283">MMKKSVIENQFQEKINAREITPSKASWDRLDAMLTVAEKPKRNFKWMYIAASLFGFLLIGTLYFNQNKAETTIANDSIVVNEPKVIPEIEVTTVKLNSEKKVEAVKNTKEQLASTGIKPEAGSNRVLFNKERQAPEKEVIQEQQIPIINQKAEQKIVLQKSTYVNADELLASVDNTSQKKSSIVVKSNVKVNSNELLTQVDGELDLTFREKAIKTVNQNFKAVKLALSNRNSE</sequence>
<accession>A0A2W7VNH7</accession>
<feature type="transmembrane region" description="Helical" evidence="1">
    <location>
        <begin position="46"/>
        <end position="64"/>
    </location>
</feature>
<dbReference type="AlphaFoldDB" id="A0A2W7VNH7"/>
<proteinExistence type="predicted"/>
<evidence type="ECO:0000256" key="1">
    <source>
        <dbReference type="SAM" id="Phobius"/>
    </source>
</evidence>
<evidence type="ECO:0000313" key="3">
    <source>
        <dbReference type="Proteomes" id="UP000249177"/>
    </source>
</evidence>
<keyword evidence="1" id="KW-0812">Transmembrane</keyword>
<keyword evidence="1" id="KW-1133">Transmembrane helix</keyword>
<protein>
    <submittedName>
        <fullName evidence="2">Uncharacterized protein</fullName>
    </submittedName>
</protein>
<name>A0A2W7VNH7_9FLAO</name>